<protein>
    <recommendedName>
        <fullName evidence="3">histidine kinase</fullName>
        <ecNumber evidence="3">2.7.13.3</ecNumber>
    </recommendedName>
</protein>
<evidence type="ECO:0000313" key="18">
    <source>
        <dbReference type="EMBL" id="ATY34381.1"/>
    </source>
</evidence>
<dbReference type="Pfam" id="PF00672">
    <property type="entry name" value="HAMP"/>
    <property type="match status" value="1"/>
</dbReference>
<evidence type="ECO:0000256" key="12">
    <source>
        <dbReference type="ARBA" id="ARBA00022989"/>
    </source>
</evidence>
<dbReference type="PANTHER" id="PTHR44936">
    <property type="entry name" value="SENSOR PROTEIN CREC"/>
    <property type="match status" value="1"/>
</dbReference>
<dbReference type="CDD" id="cd00075">
    <property type="entry name" value="HATPase"/>
    <property type="match status" value="1"/>
</dbReference>
<dbReference type="PANTHER" id="PTHR44936:SF5">
    <property type="entry name" value="SENSOR HISTIDINE KINASE ENVZ"/>
    <property type="match status" value="1"/>
</dbReference>
<keyword evidence="5" id="KW-0997">Cell inner membrane</keyword>
<dbReference type="InterPro" id="IPR003594">
    <property type="entry name" value="HATPase_dom"/>
</dbReference>
<keyword evidence="10 18" id="KW-0418">Kinase</keyword>
<comment type="subcellular location">
    <subcellularLocation>
        <location evidence="2">Cell inner membrane</location>
        <topology evidence="2">Multi-pass membrane protein</topology>
    </subcellularLocation>
</comment>
<feature type="transmembrane region" description="Helical" evidence="15">
    <location>
        <begin position="7"/>
        <end position="30"/>
    </location>
</feature>
<dbReference type="KEGG" id="sphc:CVN68_02435"/>
<dbReference type="InterPro" id="IPR050980">
    <property type="entry name" value="2C_sensor_his_kinase"/>
</dbReference>
<dbReference type="Proteomes" id="UP000229081">
    <property type="component" value="Chromosome"/>
</dbReference>
<dbReference type="PROSITE" id="PS50109">
    <property type="entry name" value="HIS_KIN"/>
    <property type="match status" value="1"/>
</dbReference>
<evidence type="ECO:0000313" key="19">
    <source>
        <dbReference type="Proteomes" id="UP000229081"/>
    </source>
</evidence>
<keyword evidence="7" id="KW-0808">Transferase</keyword>
<dbReference type="PRINTS" id="PR00344">
    <property type="entry name" value="BCTRLSENSOR"/>
</dbReference>
<dbReference type="PROSITE" id="PS50885">
    <property type="entry name" value="HAMP"/>
    <property type="match status" value="1"/>
</dbReference>
<evidence type="ECO:0000256" key="4">
    <source>
        <dbReference type="ARBA" id="ARBA00022475"/>
    </source>
</evidence>
<reference evidence="18 19" key="1">
    <citation type="submission" date="2017-11" db="EMBL/GenBank/DDBJ databases">
        <title>Complete genome sequence of Sphingomonas sp. Strain Cra20, a psychrotolerant potential plant growth promoting rhizobacteria.</title>
        <authorList>
            <person name="Luo Y."/>
        </authorList>
    </citation>
    <scope>NUCLEOTIDE SEQUENCE [LARGE SCALE GENOMIC DNA]</scope>
    <source>
        <strain evidence="18 19">Cra20</strain>
    </source>
</reference>
<dbReference type="GO" id="GO:0005886">
    <property type="term" value="C:plasma membrane"/>
    <property type="evidence" value="ECO:0007669"/>
    <property type="project" value="UniProtKB-SubCell"/>
</dbReference>
<keyword evidence="11" id="KW-0067">ATP-binding</keyword>
<evidence type="ECO:0000256" key="5">
    <source>
        <dbReference type="ARBA" id="ARBA00022519"/>
    </source>
</evidence>
<keyword evidence="4" id="KW-1003">Cell membrane</keyword>
<dbReference type="EC" id="2.7.13.3" evidence="3"/>
<dbReference type="SUPFAM" id="SSF47384">
    <property type="entry name" value="Homodimeric domain of signal transducing histidine kinase"/>
    <property type="match status" value="1"/>
</dbReference>
<dbReference type="SMART" id="SM00388">
    <property type="entry name" value="HisKA"/>
    <property type="match status" value="1"/>
</dbReference>
<feature type="domain" description="Histidine kinase" evidence="16">
    <location>
        <begin position="235"/>
        <end position="432"/>
    </location>
</feature>
<keyword evidence="19" id="KW-1185">Reference proteome</keyword>
<keyword evidence="6" id="KW-0597">Phosphoprotein</keyword>
<evidence type="ECO:0000256" key="15">
    <source>
        <dbReference type="SAM" id="Phobius"/>
    </source>
</evidence>
<keyword evidence="14 15" id="KW-0472">Membrane</keyword>
<dbReference type="AlphaFoldDB" id="A0A2K8MSB2"/>
<dbReference type="InterPro" id="IPR003660">
    <property type="entry name" value="HAMP_dom"/>
</dbReference>
<feature type="transmembrane region" description="Helical" evidence="15">
    <location>
        <begin position="157"/>
        <end position="175"/>
    </location>
</feature>
<evidence type="ECO:0000259" key="17">
    <source>
        <dbReference type="PROSITE" id="PS50885"/>
    </source>
</evidence>
<gene>
    <name evidence="18" type="ORF">CVN68_02435</name>
</gene>
<dbReference type="GO" id="GO:0005524">
    <property type="term" value="F:ATP binding"/>
    <property type="evidence" value="ECO:0007669"/>
    <property type="project" value="UniProtKB-KW"/>
</dbReference>
<dbReference type="InterPro" id="IPR036890">
    <property type="entry name" value="HATPase_C_sf"/>
</dbReference>
<dbReference type="SMART" id="SM00387">
    <property type="entry name" value="HATPase_c"/>
    <property type="match status" value="1"/>
</dbReference>
<dbReference type="CDD" id="cd00082">
    <property type="entry name" value="HisKA"/>
    <property type="match status" value="1"/>
</dbReference>
<dbReference type="InterPro" id="IPR004358">
    <property type="entry name" value="Sig_transdc_His_kin-like_C"/>
</dbReference>
<accession>A0A2K8MSB2</accession>
<organism evidence="18 19">
    <name type="scientific">Sphingomonas psychrotolerans</name>
    <dbReference type="NCBI Taxonomy" id="1327635"/>
    <lineage>
        <taxon>Bacteria</taxon>
        <taxon>Pseudomonadati</taxon>
        <taxon>Pseudomonadota</taxon>
        <taxon>Alphaproteobacteria</taxon>
        <taxon>Sphingomonadales</taxon>
        <taxon>Sphingomonadaceae</taxon>
        <taxon>Sphingomonas</taxon>
    </lineage>
</organism>
<evidence type="ECO:0000256" key="3">
    <source>
        <dbReference type="ARBA" id="ARBA00012438"/>
    </source>
</evidence>
<evidence type="ECO:0000256" key="10">
    <source>
        <dbReference type="ARBA" id="ARBA00022777"/>
    </source>
</evidence>
<dbReference type="RefSeq" id="WP_100284168.1">
    <property type="nucleotide sequence ID" value="NZ_CP024923.1"/>
</dbReference>
<evidence type="ECO:0000256" key="6">
    <source>
        <dbReference type="ARBA" id="ARBA00022553"/>
    </source>
</evidence>
<proteinExistence type="predicted"/>
<feature type="domain" description="HAMP" evidence="17">
    <location>
        <begin position="176"/>
        <end position="227"/>
    </location>
</feature>
<dbReference type="InterPro" id="IPR005467">
    <property type="entry name" value="His_kinase_dom"/>
</dbReference>
<name>A0A2K8MSB2_9SPHN</name>
<dbReference type="EMBL" id="CP024923">
    <property type="protein sequence ID" value="ATY34381.1"/>
    <property type="molecule type" value="Genomic_DNA"/>
</dbReference>
<dbReference type="InterPro" id="IPR003661">
    <property type="entry name" value="HisK_dim/P_dom"/>
</dbReference>
<evidence type="ECO:0000256" key="1">
    <source>
        <dbReference type="ARBA" id="ARBA00000085"/>
    </source>
</evidence>
<dbReference type="Pfam" id="PF02518">
    <property type="entry name" value="HATPase_c"/>
    <property type="match status" value="1"/>
</dbReference>
<keyword evidence="9" id="KW-0547">Nucleotide-binding</keyword>
<dbReference type="Gene3D" id="3.30.565.10">
    <property type="entry name" value="Histidine kinase-like ATPase, C-terminal domain"/>
    <property type="match status" value="1"/>
</dbReference>
<dbReference type="Gene3D" id="1.10.287.130">
    <property type="match status" value="1"/>
</dbReference>
<comment type="catalytic activity">
    <reaction evidence="1">
        <text>ATP + protein L-histidine = ADP + protein N-phospho-L-histidine.</text>
        <dbReference type="EC" id="2.7.13.3"/>
    </reaction>
</comment>
<dbReference type="OrthoDB" id="9804645at2"/>
<dbReference type="SMART" id="SM00304">
    <property type="entry name" value="HAMP"/>
    <property type="match status" value="1"/>
</dbReference>
<evidence type="ECO:0000259" key="16">
    <source>
        <dbReference type="PROSITE" id="PS50109"/>
    </source>
</evidence>
<sequence>MRAPLGLIGQIFAILLLAILIEFGASTFFYERASQLSVRDDEARRLAEHLVIARKLLAEHPAAERPALATDLTTSRYKIVWNHDLPPAMRVTPSLDRIHRQVITWEPSLNSANMSLRLVGSPRNAVIVGSTTLPDGSWMKFATREPVHDLSFSPERILLALAPAVAIILIGGVLVRQTLLPLRRLALATERVGAGTTQAVPEGGPREVRRVIHAFNRMQARIHRLLTDRTQALAAVGHDLRTPLARLRLRADAIEDAGVREEMEIDIVEMQTMIDSLLTYLAGEANGEARQAVDLAVICATIADGARDQGHQVDYAGPDHLERRLYPIAMKRALANLVENGLHYGERVRITLEERPECAVIRVEDDGPGIPQESIAQALQPFVRLDTARARDTVGFGLGLSIVSRAVEAEGGTLKLSNRAEGGLRAEIRLPA</sequence>
<keyword evidence="13" id="KW-0902">Two-component regulatory system</keyword>
<evidence type="ECO:0000256" key="8">
    <source>
        <dbReference type="ARBA" id="ARBA00022692"/>
    </source>
</evidence>
<evidence type="ECO:0000256" key="9">
    <source>
        <dbReference type="ARBA" id="ARBA00022741"/>
    </source>
</evidence>
<evidence type="ECO:0000256" key="11">
    <source>
        <dbReference type="ARBA" id="ARBA00022840"/>
    </source>
</evidence>
<dbReference type="GO" id="GO:0000155">
    <property type="term" value="F:phosphorelay sensor kinase activity"/>
    <property type="evidence" value="ECO:0007669"/>
    <property type="project" value="InterPro"/>
</dbReference>
<evidence type="ECO:0000256" key="14">
    <source>
        <dbReference type="ARBA" id="ARBA00023136"/>
    </source>
</evidence>
<evidence type="ECO:0000256" key="13">
    <source>
        <dbReference type="ARBA" id="ARBA00023012"/>
    </source>
</evidence>
<evidence type="ECO:0000256" key="7">
    <source>
        <dbReference type="ARBA" id="ARBA00022679"/>
    </source>
</evidence>
<keyword evidence="12 15" id="KW-1133">Transmembrane helix</keyword>
<dbReference type="SUPFAM" id="SSF55874">
    <property type="entry name" value="ATPase domain of HSP90 chaperone/DNA topoisomerase II/histidine kinase"/>
    <property type="match status" value="1"/>
</dbReference>
<dbReference type="InterPro" id="IPR036097">
    <property type="entry name" value="HisK_dim/P_sf"/>
</dbReference>
<evidence type="ECO:0000256" key="2">
    <source>
        <dbReference type="ARBA" id="ARBA00004429"/>
    </source>
</evidence>
<keyword evidence="8 15" id="KW-0812">Transmembrane</keyword>